<proteinExistence type="inferred from homology"/>
<dbReference type="InterPro" id="IPR046977">
    <property type="entry name" value="RsmC/RlmG"/>
</dbReference>
<evidence type="ECO:0000313" key="9">
    <source>
        <dbReference type="EMBL" id="MFC4258608.1"/>
    </source>
</evidence>
<dbReference type="Pfam" id="PF05175">
    <property type="entry name" value="MTS"/>
    <property type="match status" value="1"/>
</dbReference>
<dbReference type="PROSITE" id="PS00092">
    <property type="entry name" value="N6_MTASE"/>
    <property type="match status" value="1"/>
</dbReference>
<comment type="similarity">
    <text evidence="6">Belongs to the methyltransferase superfamily. RsmC family.</text>
</comment>
<dbReference type="EMBL" id="JBHSDI010000010">
    <property type="protein sequence ID" value="MFC4258608.1"/>
    <property type="molecule type" value="Genomic_DNA"/>
</dbReference>
<dbReference type="Pfam" id="PF08468">
    <property type="entry name" value="MTS_N"/>
    <property type="match status" value="1"/>
</dbReference>
<evidence type="ECO:0000259" key="8">
    <source>
        <dbReference type="Pfam" id="PF08468"/>
    </source>
</evidence>
<evidence type="ECO:0000256" key="2">
    <source>
        <dbReference type="ARBA" id="ARBA00022552"/>
    </source>
</evidence>
<reference evidence="10" key="1">
    <citation type="journal article" date="2019" name="Int. J. Syst. Evol. Microbiol.">
        <title>The Global Catalogue of Microorganisms (GCM) 10K type strain sequencing project: providing services to taxonomists for standard genome sequencing and annotation.</title>
        <authorList>
            <consortium name="The Broad Institute Genomics Platform"/>
            <consortium name="The Broad Institute Genome Sequencing Center for Infectious Disease"/>
            <person name="Wu L."/>
            <person name="Ma J."/>
        </authorList>
    </citation>
    <scope>NUCLEOTIDE SEQUENCE [LARGE SCALE GENOMIC DNA]</scope>
    <source>
        <strain evidence="10">CECT 7297</strain>
    </source>
</reference>
<evidence type="ECO:0000256" key="3">
    <source>
        <dbReference type="ARBA" id="ARBA00022603"/>
    </source>
</evidence>
<evidence type="ECO:0000259" key="7">
    <source>
        <dbReference type="Pfam" id="PF05175"/>
    </source>
</evidence>
<comment type="subcellular location">
    <subcellularLocation>
        <location evidence="6">Cytoplasm</location>
    </subcellularLocation>
</comment>
<keyword evidence="3 6" id="KW-0489">Methyltransferase</keyword>
<keyword evidence="10" id="KW-1185">Reference proteome</keyword>
<dbReference type="HAMAP" id="MF_01862">
    <property type="entry name" value="16SrRNA_methyltr_C"/>
    <property type="match status" value="1"/>
</dbReference>
<keyword evidence="1 6" id="KW-0963">Cytoplasm</keyword>
<dbReference type="InterPro" id="IPR029063">
    <property type="entry name" value="SAM-dependent_MTases_sf"/>
</dbReference>
<evidence type="ECO:0000256" key="5">
    <source>
        <dbReference type="ARBA" id="ARBA00022691"/>
    </source>
</evidence>
<evidence type="ECO:0000256" key="4">
    <source>
        <dbReference type="ARBA" id="ARBA00022679"/>
    </source>
</evidence>
<keyword evidence="5 6" id="KW-0949">S-adenosyl-L-methionine</keyword>
<dbReference type="RefSeq" id="WP_379886136.1">
    <property type="nucleotide sequence ID" value="NZ_JBHSDI010000010.1"/>
</dbReference>
<dbReference type="Proteomes" id="UP001595798">
    <property type="component" value="Unassembled WGS sequence"/>
</dbReference>
<comment type="function">
    <text evidence="6">Specifically methylates the guanine in position 1207 of 16S rRNA in the 30S particle.</text>
</comment>
<comment type="caution">
    <text evidence="9">The sequence shown here is derived from an EMBL/GenBank/DDBJ whole genome shotgun (WGS) entry which is preliminary data.</text>
</comment>
<accession>A0ABV8QG46</accession>
<dbReference type="Gene3D" id="3.40.50.150">
    <property type="entry name" value="Vaccinia Virus protein VP39"/>
    <property type="match status" value="2"/>
</dbReference>
<evidence type="ECO:0000313" key="10">
    <source>
        <dbReference type="Proteomes" id="UP001595798"/>
    </source>
</evidence>
<evidence type="ECO:0000256" key="6">
    <source>
        <dbReference type="HAMAP-Rule" id="MF_01862"/>
    </source>
</evidence>
<dbReference type="InterPro" id="IPR013675">
    <property type="entry name" value="Mtase_sm_N"/>
</dbReference>
<dbReference type="InterPro" id="IPR002052">
    <property type="entry name" value="DNA_methylase_N6_adenine_CS"/>
</dbReference>
<protein>
    <recommendedName>
        <fullName evidence="6">Ribosomal RNA small subunit methyltransferase C</fullName>
        <ecNumber evidence="6">2.1.1.172</ecNumber>
    </recommendedName>
    <alternativeName>
        <fullName evidence="6">16S rRNA m2G1207 methyltransferase</fullName>
    </alternativeName>
    <alternativeName>
        <fullName evidence="6">rRNA (guanine-N(2)-)-methyltransferase RsmC</fullName>
    </alternativeName>
</protein>
<feature type="domain" description="Methyltransferase small N-terminal" evidence="8">
    <location>
        <begin position="10"/>
        <end position="162"/>
    </location>
</feature>
<sequence>MPGSNAVAALDRNPELLSGRVGFMGLPGPDLPDGLDAEGGPPLVITEHVGLARTLEAGGRCQVSFGYGLPGHSDGPLDTVVLFVPKARQALDMQLALACALLAEGGHLVLVGEKREGIAGAARQLQALAPDARKVDSARHCLVWVARPDHTGKAFDPEAWLQWHEFEAAGARIHVAGMPGIFSDGRLDEGTARLLDTLAEQPVTGPVLDFACGAGVVGSWLQVRFPELGPVDGVDVQAQAIVCATRTYQRNSAQGEIVASDGLPDHLGRYRTIVTNPPFHSGVRTDTSMTEQFLRDARRHLMPGGEMRLVANRFLPYQPLLEQCVGKCQVLFEDRRFAVYQARVPS</sequence>
<keyword evidence="2 6" id="KW-0698">rRNA processing</keyword>
<dbReference type="SUPFAM" id="SSF53335">
    <property type="entry name" value="S-adenosyl-L-methionine-dependent methyltransferases"/>
    <property type="match status" value="1"/>
</dbReference>
<dbReference type="PANTHER" id="PTHR47816:SF4">
    <property type="entry name" value="RIBOSOMAL RNA SMALL SUBUNIT METHYLTRANSFERASE C"/>
    <property type="match status" value="1"/>
</dbReference>
<comment type="catalytic activity">
    <reaction evidence="6">
        <text>guanosine(1207) in 16S rRNA + S-adenosyl-L-methionine = N(2)-methylguanosine(1207) in 16S rRNA + S-adenosyl-L-homocysteine + H(+)</text>
        <dbReference type="Rhea" id="RHEA:42736"/>
        <dbReference type="Rhea" id="RHEA-COMP:10213"/>
        <dbReference type="Rhea" id="RHEA-COMP:10214"/>
        <dbReference type="ChEBI" id="CHEBI:15378"/>
        <dbReference type="ChEBI" id="CHEBI:57856"/>
        <dbReference type="ChEBI" id="CHEBI:59789"/>
        <dbReference type="ChEBI" id="CHEBI:74269"/>
        <dbReference type="ChEBI" id="CHEBI:74481"/>
        <dbReference type="EC" id="2.1.1.172"/>
    </reaction>
</comment>
<comment type="subunit">
    <text evidence="6">Monomer.</text>
</comment>
<dbReference type="EC" id="2.1.1.172" evidence="6"/>
<name>A0ABV8QG46_9GAMM</name>
<evidence type="ECO:0000256" key="1">
    <source>
        <dbReference type="ARBA" id="ARBA00022490"/>
    </source>
</evidence>
<dbReference type="InterPro" id="IPR023543">
    <property type="entry name" value="rRNA_ssu_MeTfrase_C"/>
</dbReference>
<dbReference type="CDD" id="cd02440">
    <property type="entry name" value="AdoMet_MTases"/>
    <property type="match status" value="1"/>
</dbReference>
<dbReference type="GO" id="GO:0008168">
    <property type="term" value="F:methyltransferase activity"/>
    <property type="evidence" value="ECO:0007669"/>
    <property type="project" value="UniProtKB-KW"/>
</dbReference>
<organism evidence="9 10">
    <name type="scientific">Marinobacter lacisalsi</name>
    <dbReference type="NCBI Taxonomy" id="475979"/>
    <lineage>
        <taxon>Bacteria</taxon>
        <taxon>Pseudomonadati</taxon>
        <taxon>Pseudomonadota</taxon>
        <taxon>Gammaproteobacteria</taxon>
        <taxon>Pseudomonadales</taxon>
        <taxon>Marinobacteraceae</taxon>
        <taxon>Marinobacter</taxon>
    </lineage>
</organism>
<gene>
    <name evidence="6" type="primary">rsmC</name>
    <name evidence="9" type="ORF">ACFOZ5_06100</name>
</gene>
<keyword evidence="4 6" id="KW-0808">Transferase</keyword>
<feature type="domain" description="Methyltransferase small" evidence="7">
    <location>
        <begin position="174"/>
        <end position="341"/>
    </location>
</feature>
<dbReference type="InterPro" id="IPR007848">
    <property type="entry name" value="Small_mtfrase_dom"/>
</dbReference>
<dbReference type="PANTHER" id="PTHR47816">
    <property type="entry name" value="RIBOSOMAL RNA SMALL SUBUNIT METHYLTRANSFERASE C"/>
    <property type="match status" value="1"/>
</dbReference>
<dbReference type="GO" id="GO:0032259">
    <property type="term" value="P:methylation"/>
    <property type="evidence" value="ECO:0007669"/>
    <property type="project" value="UniProtKB-KW"/>
</dbReference>